<gene>
    <name evidence="2" type="ORF">AUP43_02770</name>
</gene>
<dbReference type="Gene3D" id="3.40.50.720">
    <property type="entry name" value="NAD(P)-binding Rossmann-like Domain"/>
    <property type="match status" value="1"/>
</dbReference>
<keyword evidence="3" id="KW-1185">Reference proteome</keyword>
<dbReference type="STRING" id="580166.AUP43_02770"/>
<proteinExistence type="predicted"/>
<dbReference type="PANTHER" id="PTHR30388:SF4">
    <property type="entry name" value="MOLYBDENUM COFACTOR INSERTION CHAPERONE PAOD"/>
    <property type="match status" value="1"/>
</dbReference>
<dbReference type="EMBL" id="LPXN01000127">
    <property type="protein sequence ID" value="KZD05851.1"/>
    <property type="molecule type" value="Genomic_DNA"/>
</dbReference>
<dbReference type="Pfam" id="PF13478">
    <property type="entry name" value="XdhC_C"/>
    <property type="match status" value="1"/>
</dbReference>
<dbReference type="InterPro" id="IPR027051">
    <property type="entry name" value="XdhC_Rossmann_dom"/>
</dbReference>
<dbReference type="AlphaFoldDB" id="A0A154VXB2"/>
<dbReference type="OrthoDB" id="9815497at2"/>
<evidence type="ECO:0000313" key="3">
    <source>
        <dbReference type="Proteomes" id="UP000076400"/>
    </source>
</evidence>
<comment type="caution">
    <text evidence="2">The sequence shown here is derived from an EMBL/GenBank/DDBJ whole genome shotgun (WGS) entry which is preliminary data.</text>
</comment>
<sequence>MQPAILKRLLDERAEKRPVALVTRIADGVQCIVTPGDMLGELVLNDAEQATIRRHLADDRSGMVEGGYFVHVHNPPLRLVLVGAVHIAQALAPMAAIAGYQVVIVDPRQAFATDERFPGVSLDDRWPDEALEALKPNRRTAVVTLTHDPKLDDPALIVALKSDAFYIGCLGSRKTHAKRLERLGEAGFGEADFTRIHGPLGLNIGAVTPAEIAISALAQITEVLRRAPESEAKAA</sequence>
<dbReference type="PANTHER" id="PTHR30388">
    <property type="entry name" value="ALDEHYDE OXIDOREDUCTASE MOLYBDENUM COFACTOR ASSEMBLY PROTEIN"/>
    <property type="match status" value="1"/>
</dbReference>
<dbReference type="RefSeq" id="WP_067557950.1">
    <property type="nucleotide sequence ID" value="NZ_LPXN01000127.1"/>
</dbReference>
<evidence type="ECO:0000313" key="2">
    <source>
        <dbReference type="EMBL" id="KZD05851.1"/>
    </source>
</evidence>
<reference evidence="2 3" key="1">
    <citation type="submission" date="2015-12" db="EMBL/GenBank/DDBJ databases">
        <title>Genome sequence of Oceanibaculum pacificum MCCC 1A02656.</title>
        <authorList>
            <person name="Lu L."/>
            <person name="Lai Q."/>
            <person name="Shao Z."/>
            <person name="Qian P."/>
        </authorList>
    </citation>
    <scope>NUCLEOTIDE SEQUENCE [LARGE SCALE GENOMIC DNA]</scope>
    <source>
        <strain evidence="2 3">MCCC 1A02656</strain>
    </source>
</reference>
<feature type="domain" description="XdhC Rossmann" evidence="1">
    <location>
        <begin position="79"/>
        <end position="220"/>
    </location>
</feature>
<dbReference type="Proteomes" id="UP000076400">
    <property type="component" value="Unassembled WGS sequence"/>
</dbReference>
<name>A0A154VXB2_9PROT</name>
<protein>
    <submittedName>
        <fullName evidence="2">Xanthine dehydrogenase</fullName>
    </submittedName>
</protein>
<accession>A0A154VXB2</accession>
<dbReference type="InterPro" id="IPR052698">
    <property type="entry name" value="MoCofactor_Util/Proc"/>
</dbReference>
<evidence type="ECO:0000259" key="1">
    <source>
        <dbReference type="Pfam" id="PF13478"/>
    </source>
</evidence>
<organism evidence="2 3">
    <name type="scientific">Oceanibaculum pacificum</name>
    <dbReference type="NCBI Taxonomy" id="580166"/>
    <lineage>
        <taxon>Bacteria</taxon>
        <taxon>Pseudomonadati</taxon>
        <taxon>Pseudomonadota</taxon>
        <taxon>Alphaproteobacteria</taxon>
        <taxon>Rhodospirillales</taxon>
        <taxon>Oceanibaculaceae</taxon>
        <taxon>Oceanibaculum</taxon>
    </lineage>
</organism>